<keyword evidence="2 4" id="KW-0560">Oxidoreductase</keyword>
<feature type="domain" description="D-isomer specific 2-hydroxyacid dehydrogenase NAD-binding" evidence="6">
    <location>
        <begin position="107"/>
        <end position="287"/>
    </location>
</feature>
<dbReference type="CDD" id="cd12162">
    <property type="entry name" value="2-Hacid_dh_4"/>
    <property type="match status" value="1"/>
</dbReference>
<dbReference type="PANTHER" id="PTHR43761">
    <property type="entry name" value="D-ISOMER SPECIFIC 2-HYDROXYACID DEHYDROGENASE FAMILY PROTEIN (AFU_ORTHOLOGUE AFUA_1G13630)"/>
    <property type="match status" value="1"/>
</dbReference>
<sequence>MNIVFLDRETLGDTDVETMLAHIGAVKIYQSTKKNEVIDRCKESDIILTNKVRIDKEVIDHCPKLKLICVTATGMNNVDLEYARYKGIGVKNVSGYSSNSVAQITLSLALNFLAPIGYYNDYVKSGAYAQNNSFTHLGMPIEELSNKKIGVIGLGAIGKRVAELFSAFGAKVYYYSSSGIDRSDVYERLELDELLDYSDIITIHAPLNSKTENLIAKDELLKMKSSAILINTGRGGIVNEEDLVEALKNNVIRAAAIDVYAHEPIKSNHKFLELQSDRKLILTPHIAWASEISRKNLMNGVVENIQDFLKKNKKANR</sequence>
<dbReference type="Proteomes" id="UP000245535">
    <property type="component" value="Unassembled WGS sequence"/>
</dbReference>
<feature type="domain" description="D-isomer specific 2-hydroxyacid dehydrogenase catalytic" evidence="5">
    <location>
        <begin position="12"/>
        <end position="316"/>
    </location>
</feature>
<dbReference type="NCBIfam" id="NF006263">
    <property type="entry name" value="PRK08410.1"/>
    <property type="match status" value="1"/>
</dbReference>
<dbReference type="PROSITE" id="PS00065">
    <property type="entry name" value="D_2_HYDROXYACID_DH_1"/>
    <property type="match status" value="1"/>
</dbReference>
<dbReference type="RefSeq" id="WP_109618700.1">
    <property type="nucleotide sequence ID" value="NZ_QGDO01000003.1"/>
</dbReference>
<evidence type="ECO:0000256" key="4">
    <source>
        <dbReference type="RuleBase" id="RU003719"/>
    </source>
</evidence>
<dbReference type="InterPro" id="IPR029753">
    <property type="entry name" value="D-isomer_DH_CS"/>
</dbReference>
<dbReference type="InterPro" id="IPR006139">
    <property type="entry name" value="D-isomer_2_OHA_DH_cat_dom"/>
</dbReference>
<accession>A0A315ZB91</accession>
<dbReference type="GO" id="GO:0016616">
    <property type="term" value="F:oxidoreductase activity, acting on the CH-OH group of donors, NAD or NADP as acceptor"/>
    <property type="evidence" value="ECO:0007669"/>
    <property type="project" value="InterPro"/>
</dbReference>
<protein>
    <submittedName>
        <fullName evidence="7">Glycerate dehydrogenase</fullName>
    </submittedName>
</protein>
<dbReference type="PANTHER" id="PTHR43761:SF1">
    <property type="entry name" value="D-ISOMER SPECIFIC 2-HYDROXYACID DEHYDROGENASE CATALYTIC DOMAIN-CONTAINING PROTEIN-RELATED"/>
    <property type="match status" value="1"/>
</dbReference>
<dbReference type="Pfam" id="PF02826">
    <property type="entry name" value="2-Hacid_dh_C"/>
    <property type="match status" value="1"/>
</dbReference>
<comment type="caution">
    <text evidence="7">The sequence shown here is derived from an EMBL/GenBank/DDBJ whole genome shotgun (WGS) entry which is preliminary data.</text>
</comment>
<name>A0A315ZB91_SEDFL</name>
<dbReference type="SUPFAM" id="SSF52283">
    <property type="entry name" value="Formate/glycerate dehydrogenase catalytic domain-like"/>
    <property type="match status" value="1"/>
</dbReference>
<proteinExistence type="inferred from homology"/>
<comment type="similarity">
    <text evidence="1 4">Belongs to the D-isomer specific 2-hydroxyacid dehydrogenase family.</text>
</comment>
<evidence type="ECO:0000259" key="5">
    <source>
        <dbReference type="Pfam" id="PF00389"/>
    </source>
</evidence>
<evidence type="ECO:0000256" key="2">
    <source>
        <dbReference type="ARBA" id="ARBA00023002"/>
    </source>
</evidence>
<dbReference type="Pfam" id="PF00389">
    <property type="entry name" value="2-Hacid_dh"/>
    <property type="match status" value="1"/>
</dbReference>
<dbReference type="InterPro" id="IPR050418">
    <property type="entry name" value="D-iso_2-hydroxyacid_DH_PdxB"/>
</dbReference>
<gene>
    <name evidence="7" type="ORF">BC781_103328</name>
</gene>
<evidence type="ECO:0000313" key="7">
    <source>
        <dbReference type="EMBL" id="PWJ42078.1"/>
    </source>
</evidence>
<dbReference type="InterPro" id="IPR029752">
    <property type="entry name" value="D-isomer_DH_CS1"/>
</dbReference>
<dbReference type="OrthoDB" id="1522997at2"/>
<dbReference type="EMBL" id="QGDO01000003">
    <property type="protein sequence ID" value="PWJ42078.1"/>
    <property type="molecule type" value="Genomic_DNA"/>
</dbReference>
<dbReference type="PROSITE" id="PS00671">
    <property type="entry name" value="D_2_HYDROXYACID_DH_3"/>
    <property type="match status" value="1"/>
</dbReference>
<keyword evidence="3" id="KW-0520">NAD</keyword>
<reference evidence="7 8" key="1">
    <citation type="submission" date="2018-03" db="EMBL/GenBank/DDBJ databases">
        <title>Genomic Encyclopedia of Archaeal and Bacterial Type Strains, Phase II (KMG-II): from individual species to whole genera.</title>
        <authorList>
            <person name="Goeker M."/>
        </authorList>
    </citation>
    <scope>NUCLEOTIDE SEQUENCE [LARGE SCALE GENOMIC DNA]</scope>
    <source>
        <strain evidence="7 8">DSM 28229</strain>
    </source>
</reference>
<dbReference type="GO" id="GO:0051287">
    <property type="term" value="F:NAD binding"/>
    <property type="evidence" value="ECO:0007669"/>
    <property type="project" value="InterPro"/>
</dbReference>
<dbReference type="Gene3D" id="3.40.50.720">
    <property type="entry name" value="NAD(P)-binding Rossmann-like Domain"/>
    <property type="match status" value="2"/>
</dbReference>
<dbReference type="InterPro" id="IPR006140">
    <property type="entry name" value="D-isomer_DH_NAD-bd"/>
</dbReference>
<keyword evidence="8" id="KW-1185">Reference proteome</keyword>
<organism evidence="7 8">
    <name type="scientific">Sediminitomix flava</name>
    <dbReference type="NCBI Taxonomy" id="379075"/>
    <lineage>
        <taxon>Bacteria</taxon>
        <taxon>Pseudomonadati</taxon>
        <taxon>Bacteroidota</taxon>
        <taxon>Cytophagia</taxon>
        <taxon>Cytophagales</taxon>
        <taxon>Flammeovirgaceae</taxon>
        <taxon>Sediminitomix</taxon>
    </lineage>
</organism>
<evidence type="ECO:0000256" key="3">
    <source>
        <dbReference type="ARBA" id="ARBA00023027"/>
    </source>
</evidence>
<dbReference type="SUPFAM" id="SSF51735">
    <property type="entry name" value="NAD(P)-binding Rossmann-fold domains"/>
    <property type="match status" value="1"/>
</dbReference>
<dbReference type="AlphaFoldDB" id="A0A315ZB91"/>
<evidence type="ECO:0000313" key="8">
    <source>
        <dbReference type="Proteomes" id="UP000245535"/>
    </source>
</evidence>
<evidence type="ECO:0000256" key="1">
    <source>
        <dbReference type="ARBA" id="ARBA00005854"/>
    </source>
</evidence>
<dbReference type="InterPro" id="IPR036291">
    <property type="entry name" value="NAD(P)-bd_dom_sf"/>
</dbReference>
<evidence type="ECO:0000259" key="6">
    <source>
        <dbReference type="Pfam" id="PF02826"/>
    </source>
</evidence>